<dbReference type="PANTHER" id="PTHR30250">
    <property type="entry name" value="PST FAMILY PREDICTED COLANIC ACID TRANSPORTER"/>
    <property type="match status" value="1"/>
</dbReference>
<evidence type="ECO:0000313" key="8">
    <source>
        <dbReference type="Proteomes" id="UP001168902"/>
    </source>
</evidence>
<evidence type="ECO:0000256" key="1">
    <source>
        <dbReference type="ARBA" id="ARBA00004651"/>
    </source>
</evidence>
<feature type="transmembrane region" description="Helical" evidence="6">
    <location>
        <begin position="78"/>
        <end position="98"/>
    </location>
</feature>
<dbReference type="CDD" id="cd13125">
    <property type="entry name" value="MATE_like_10"/>
    <property type="match status" value="1"/>
</dbReference>
<sequence>MNLLKTSVLNGVAVLIKTATMFILNKILAVYVGPAGYAAIGQFQNFIQMVTTFAGTAINNGVVKYTAEYYEDESKQQATWRTASTIVLSASLIFSFFILVFQKQLSIYIFHTDDYKNIFIWFAVFLPFFTFNALFLAILNGKKEVLRLVVANIFGSIFSLIVTTILAIKYSLYGALIALSIYQSLAFLVTLFLCYKSPWFKLNYLFGKIDKLIAKKFAAFALMAFVSVFFGNISQILLRNIVISEFGLNYAGYWEAMNRLSNGYLMLASTILSVYYLPRLAELNSYNLVKKEVNLGYCVILPIAIMGSSFIYIFREDVVNIVFTQNFKPMLELFFWQLVGDVVKIGSWIISFMMLSKAMTKLFVVTETIFALSILPITYLFIYYFGFKGVALAFFVNCLIYWITCSYFSYKKLNQGVIPNE</sequence>
<gene>
    <name evidence="7" type="ORF">Q3V53_13650</name>
</gene>
<comment type="subcellular location">
    <subcellularLocation>
        <location evidence="1">Cell membrane</location>
        <topology evidence="1">Multi-pass membrane protein</topology>
    </subcellularLocation>
</comment>
<dbReference type="Proteomes" id="UP001168902">
    <property type="component" value="Unassembled WGS sequence"/>
</dbReference>
<evidence type="ECO:0000256" key="5">
    <source>
        <dbReference type="ARBA" id="ARBA00023136"/>
    </source>
</evidence>
<protein>
    <submittedName>
        <fullName evidence="7">O-antigen translocase</fullName>
    </submittedName>
</protein>
<feature type="transmembrane region" description="Helical" evidence="6">
    <location>
        <begin position="334"/>
        <end position="355"/>
    </location>
</feature>
<reference evidence="7 8" key="1">
    <citation type="submission" date="2023-07" db="EMBL/GenBank/DDBJ databases">
        <title>A novel proteolytic Acinetobacter species.</title>
        <authorList>
            <person name="Nemec A."/>
            <person name="Radolfova-Krizova L."/>
        </authorList>
    </citation>
    <scope>NUCLEOTIDE SEQUENCE [LARGE SCALE GENOMIC DNA]</scope>
    <source>
        <strain evidence="7 8">NIPH 1865</strain>
    </source>
</reference>
<organism evidence="7 8">
    <name type="scientific">Acinetobacter genomosp. 15BJ</name>
    <dbReference type="NCBI Taxonomy" id="106651"/>
    <lineage>
        <taxon>Bacteria</taxon>
        <taxon>Pseudomonadati</taxon>
        <taxon>Pseudomonadota</taxon>
        <taxon>Gammaproteobacteria</taxon>
        <taxon>Moraxellales</taxon>
        <taxon>Moraxellaceae</taxon>
        <taxon>Acinetobacter</taxon>
    </lineage>
</organism>
<dbReference type="Pfam" id="PF01943">
    <property type="entry name" value="Polysacc_synt"/>
    <property type="match status" value="1"/>
</dbReference>
<keyword evidence="2" id="KW-1003">Cell membrane</keyword>
<feature type="transmembrane region" description="Helical" evidence="6">
    <location>
        <begin position="362"/>
        <end position="385"/>
    </location>
</feature>
<evidence type="ECO:0000256" key="3">
    <source>
        <dbReference type="ARBA" id="ARBA00022692"/>
    </source>
</evidence>
<name>A0ABT8UYU9_9GAMM</name>
<dbReference type="InterPro" id="IPR044550">
    <property type="entry name" value="WzxE"/>
</dbReference>
<feature type="transmembrane region" description="Helical" evidence="6">
    <location>
        <begin position="12"/>
        <end position="34"/>
    </location>
</feature>
<feature type="transmembrane region" description="Helical" evidence="6">
    <location>
        <begin position="174"/>
        <end position="196"/>
    </location>
</feature>
<keyword evidence="5 6" id="KW-0472">Membrane</keyword>
<accession>A0ABT8UYU9</accession>
<keyword evidence="8" id="KW-1185">Reference proteome</keyword>
<evidence type="ECO:0000256" key="2">
    <source>
        <dbReference type="ARBA" id="ARBA00022475"/>
    </source>
</evidence>
<keyword evidence="4 6" id="KW-1133">Transmembrane helix</keyword>
<evidence type="ECO:0000256" key="6">
    <source>
        <dbReference type="SAM" id="Phobius"/>
    </source>
</evidence>
<dbReference type="InterPro" id="IPR050833">
    <property type="entry name" value="Poly_Biosynth_Transport"/>
</dbReference>
<feature type="transmembrane region" description="Helical" evidence="6">
    <location>
        <begin position="391"/>
        <end position="410"/>
    </location>
</feature>
<feature type="transmembrane region" description="Helical" evidence="6">
    <location>
        <begin position="118"/>
        <end position="138"/>
    </location>
</feature>
<feature type="transmembrane region" description="Helical" evidence="6">
    <location>
        <begin position="263"/>
        <end position="281"/>
    </location>
</feature>
<evidence type="ECO:0000256" key="4">
    <source>
        <dbReference type="ARBA" id="ARBA00022989"/>
    </source>
</evidence>
<feature type="transmembrane region" description="Helical" evidence="6">
    <location>
        <begin position="46"/>
        <end position="66"/>
    </location>
</feature>
<keyword evidence="3 6" id="KW-0812">Transmembrane</keyword>
<dbReference type="InterPro" id="IPR002797">
    <property type="entry name" value="Polysacc_synth"/>
</dbReference>
<feature type="transmembrane region" description="Helical" evidence="6">
    <location>
        <begin position="145"/>
        <end position="168"/>
    </location>
</feature>
<feature type="transmembrane region" description="Helical" evidence="6">
    <location>
        <begin position="217"/>
        <end position="243"/>
    </location>
</feature>
<comment type="caution">
    <text evidence="7">The sequence shown here is derived from an EMBL/GenBank/DDBJ whole genome shotgun (WGS) entry which is preliminary data.</text>
</comment>
<dbReference type="PANTHER" id="PTHR30250:SF30">
    <property type="entry name" value="LIPID III FLIPPASE"/>
    <property type="match status" value="1"/>
</dbReference>
<proteinExistence type="predicted"/>
<feature type="transmembrane region" description="Helical" evidence="6">
    <location>
        <begin position="293"/>
        <end position="314"/>
    </location>
</feature>
<dbReference type="EMBL" id="JAUMJH010000034">
    <property type="protein sequence ID" value="MDO3658224.1"/>
    <property type="molecule type" value="Genomic_DNA"/>
</dbReference>
<evidence type="ECO:0000313" key="7">
    <source>
        <dbReference type="EMBL" id="MDO3658224.1"/>
    </source>
</evidence>
<dbReference type="RefSeq" id="WP_302897609.1">
    <property type="nucleotide sequence ID" value="NZ_JAUMJH010000034.1"/>
</dbReference>